<keyword evidence="4 5" id="KW-0472">Membrane</keyword>
<keyword evidence="2 5" id="KW-0812">Transmembrane</keyword>
<proteinExistence type="predicted"/>
<dbReference type="Proteomes" id="UP001153292">
    <property type="component" value="Chromosome 8"/>
</dbReference>
<evidence type="ECO:0000256" key="5">
    <source>
        <dbReference type="SAM" id="Phobius"/>
    </source>
</evidence>
<feature type="transmembrane region" description="Helical" evidence="5">
    <location>
        <begin position="62"/>
        <end position="80"/>
    </location>
</feature>
<feature type="transmembrane region" description="Helical" evidence="5">
    <location>
        <begin position="440"/>
        <end position="460"/>
    </location>
</feature>
<evidence type="ECO:0000313" key="7">
    <source>
        <dbReference type="EMBL" id="CAH0407188.1"/>
    </source>
</evidence>
<dbReference type="InterPro" id="IPR005828">
    <property type="entry name" value="MFS_sugar_transport-like"/>
</dbReference>
<feature type="transmembrane region" description="Helical" evidence="5">
    <location>
        <begin position="182"/>
        <end position="202"/>
    </location>
</feature>
<feature type="transmembrane region" description="Helical" evidence="5">
    <location>
        <begin position="500"/>
        <end position="519"/>
    </location>
</feature>
<dbReference type="PROSITE" id="PS50850">
    <property type="entry name" value="MFS"/>
    <property type="match status" value="1"/>
</dbReference>
<feature type="transmembrane region" description="Helical" evidence="5">
    <location>
        <begin position="297"/>
        <end position="316"/>
    </location>
</feature>
<dbReference type="SUPFAM" id="SSF103473">
    <property type="entry name" value="MFS general substrate transporter"/>
    <property type="match status" value="1"/>
</dbReference>
<comment type="subcellular location">
    <subcellularLocation>
        <location evidence="1">Membrane</location>
        <topology evidence="1">Multi-pass membrane protein</topology>
    </subcellularLocation>
</comment>
<name>A0ABN8BIH5_CHISP</name>
<feature type="domain" description="Major facilitator superfamily (MFS) profile" evidence="6">
    <location>
        <begin position="123"/>
        <end position="551"/>
    </location>
</feature>
<evidence type="ECO:0000259" key="6">
    <source>
        <dbReference type="PROSITE" id="PS50850"/>
    </source>
</evidence>
<feature type="transmembrane region" description="Helical" evidence="5">
    <location>
        <begin position="273"/>
        <end position="291"/>
    </location>
</feature>
<protein>
    <recommendedName>
        <fullName evidence="6">Major facilitator superfamily (MFS) profile domain-containing protein</fullName>
    </recommendedName>
</protein>
<keyword evidence="3 5" id="KW-1133">Transmembrane helix</keyword>
<dbReference type="PANTHER" id="PTHR24064">
    <property type="entry name" value="SOLUTE CARRIER FAMILY 22 MEMBER"/>
    <property type="match status" value="1"/>
</dbReference>
<evidence type="ECO:0000256" key="2">
    <source>
        <dbReference type="ARBA" id="ARBA00022692"/>
    </source>
</evidence>
<feature type="transmembrane region" description="Helical" evidence="5">
    <location>
        <begin position="383"/>
        <end position="405"/>
    </location>
</feature>
<dbReference type="Pfam" id="PF00083">
    <property type="entry name" value="Sugar_tr"/>
    <property type="match status" value="1"/>
</dbReference>
<evidence type="ECO:0000313" key="8">
    <source>
        <dbReference type="Proteomes" id="UP001153292"/>
    </source>
</evidence>
<evidence type="ECO:0000256" key="3">
    <source>
        <dbReference type="ARBA" id="ARBA00022989"/>
    </source>
</evidence>
<sequence>MAVGKITGDLENKRDLHKNCTEKEDNPNTISKSALSVAVSPTNEVDFDDLLSSAGELGRYQIILFFATFPFYVFGVFVYYSQLFMTETSPNHWCWIPELENLTDIERRNLAIPQDSHTRFGYSHCRAYVANWTDVLSSGLKPNESWKTVSCQHGWEFNKSEIPYETISSEMEWVCEKDSYQASAQSIFFLGSVVGGFIIGWISDKYGRLPAAIISNVIGCIGGFTSTFTSNFIEFATCRFFMGMAYDNCMMMAYLIALEYVAPKYRSLISNMAFALFYAFAVTALPWLVLICGDWKIISLVTSIPLLLSLLTPLFLPESPRWLLSKGRVDEAIKKVLTIGRVNKKEVPSKLIEQFRHSTCNKKQEESLNCLEIFKRPMVRNMFLCICLDYMCCAIVFDGLVRSLGQLDLDFFLSFSVVSFTEFPSMLITAFIMDWMGRRWLTTIVMSVSCIFSILTVFVSGGVLSLVFAIVARFAVNIAYSVAMQWAAEMLPTSVRGSGVSFVHICGYIATSLAPYVIYLETYVYWLPLVVIGAIAGFGALVAFALPETAKKDMPQTFEDAEEMIRKQRFWEFPCIGERNIDGPANEA</sequence>
<evidence type="ECO:0000256" key="1">
    <source>
        <dbReference type="ARBA" id="ARBA00004141"/>
    </source>
</evidence>
<dbReference type="EMBL" id="OU963901">
    <property type="protein sequence ID" value="CAH0407188.1"/>
    <property type="molecule type" value="Genomic_DNA"/>
</dbReference>
<dbReference type="Gene3D" id="1.20.1250.20">
    <property type="entry name" value="MFS general substrate transporter like domains"/>
    <property type="match status" value="1"/>
</dbReference>
<feature type="transmembrane region" description="Helical" evidence="5">
    <location>
        <begin position="209"/>
        <end position="228"/>
    </location>
</feature>
<reference evidence="7" key="1">
    <citation type="submission" date="2021-12" db="EMBL/GenBank/DDBJ databases">
        <authorList>
            <person name="King R."/>
        </authorList>
    </citation>
    <scope>NUCLEOTIDE SEQUENCE</scope>
</reference>
<feature type="transmembrane region" description="Helical" evidence="5">
    <location>
        <begin position="411"/>
        <end position="433"/>
    </location>
</feature>
<dbReference type="InterPro" id="IPR020846">
    <property type="entry name" value="MFS_dom"/>
</dbReference>
<evidence type="ECO:0000256" key="4">
    <source>
        <dbReference type="ARBA" id="ARBA00023136"/>
    </source>
</evidence>
<gene>
    <name evidence="7" type="ORF">CHILSU_LOCUS10584</name>
</gene>
<accession>A0ABN8BIH5</accession>
<organism evidence="7 8">
    <name type="scientific">Chilo suppressalis</name>
    <name type="common">Asiatic rice borer moth</name>
    <dbReference type="NCBI Taxonomy" id="168631"/>
    <lineage>
        <taxon>Eukaryota</taxon>
        <taxon>Metazoa</taxon>
        <taxon>Ecdysozoa</taxon>
        <taxon>Arthropoda</taxon>
        <taxon>Hexapoda</taxon>
        <taxon>Insecta</taxon>
        <taxon>Pterygota</taxon>
        <taxon>Neoptera</taxon>
        <taxon>Endopterygota</taxon>
        <taxon>Lepidoptera</taxon>
        <taxon>Glossata</taxon>
        <taxon>Ditrysia</taxon>
        <taxon>Pyraloidea</taxon>
        <taxon>Crambidae</taxon>
        <taxon>Crambinae</taxon>
        <taxon>Chilo</taxon>
    </lineage>
</organism>
<feature type="transmembrane region" description="Helical" evidence="5">
    <location>
        <begin position="240"/>
        <end position="261"/>
    </location>
</feature>
<feature type="transmembrane region" description="Helical" evidence="5">
    <location>
        <begin position="525"/>
        <end position="546"/>
    </location>
</feature>
<keyword evidence="8" id="KW-1185">Reference proteome</keyword>
<dbReference type="InterPro" id="IPR036259">
    <property type="entry name" value="MFS_trans_sf"/>
</dbReference>